<name>A0A5Q3QL57_9PSEU</name>
<accession>A0A5Q3QL57</accession>
<reference evidence="2" key="1">
    <citation type="submission" date="2019-11" db="EMBL/GenBank/DDBJ databases">
        <title>The complete genome sequence of Saccharopolyspora sp. E2A.</title>
        <authorList>
            <person name="Zhang G."/>
        </authorList>
    </citation>
    <scope>NUCLEOTIDE SEQUENCE [LARGE SCALE GENOMIC DNA]</scope>
    <source>
        <strain evidence="2">E2A</strain>
    </source>
</reference>
<dbReference type="EMBL" id="CP045929">
    <property type="protein sequence ID" value="QGK71567.1"/>
    <property type="molecule type" value="Genomic_DNA"/>
</dbReference>
<organism evidence="1 2">
    <name type="scientific">Allosaccharopolyspora coralli</name>
    <dbReference type="NCBI Taxonomy" id="2665642"/>
    <lineage>
        <taxon>Bacteria</taxon>
        <taxon>Bacillati</taxon>
        <taxon>Actinomycetota</taxon>
        <taxon>Actinomycetes</taxon>
        <taxon>Pseudonocardiales</taxon>
        <taxon>Pseudonocardiaceae</taxon>
        <taxon>Allosaccharopolyspora</taxon>
    </lineage>
</organism>
<proteinExistence type="predicted"/>
<dbReference type="AlphaFoldDB" id="A0A5Q3QL57"/>
<dbReference type="KEGG" id="sace:GIY23_20435"/>
<gene>
    <name evidence="1" type="ORF">GIY23_20435</name>
</gene>
<protein>
    <submittedName>
        <fullName evidence="1">Uncharacterized protein</fullName>
    </submittedName>
</protein>
<sequence>MQDPTTPLVATADLDGLAGAFTVLDTHAELNHRYRKLIEDSYAQLAAERVRLTQARGMAKKVQVLVRAAGPEFRDTLGEPERTALDAGLTQAETLIQHAHP</sequence>
<evidence type="ECO:0000313" key="1">
    <source>
        <dbReference type="EMBL" id="QGK71567.1"/>
    </source>
</evidence>
<dbReference type="RefSeq" id="WP_154078141.1">
    <property type="nucleotide sequence ID" value="NZ_CP045929.1"/>
</dbReference>
<dbReference type="Proteomes" id="UP000371041">
    <property type="component" value="Chromosome"/>
</dbReference>
<evidence type="ECO:0000313" key="2">
    <source>
        <dbReference type="Proteomes" id="UP000371041"/>
    </source>
</evidence>
<keyword evidence="2" id="KW-1185">Reference proteome</keyword>